<reference evidence="1 2" key="1">
    <citation type="journal article" date="2008" name="Proc. Natl. Acad. Sci. U.S.A.">
        <title>Niche adaptation and genome expansion in the chlorophyll d-producing cyanobacterium Acaryochloris marina.</title>
        <authorList>
            <person name="Swingley W.D."/>
            <person name="Chen M."/>
            <person name="Cheung P.C."/>
            <person name="Conrad A.L."/>
            <person name="Dejesa L.C."/>
            <person name="Hao J."/>
            <person name="Honchak B.M."/>
            <person name="Karbach L.E."/>
            <person name="Kurdoglu A."/>
            <person name="Lahiri S."/>
            <person name="Mastrian S.D."/>
            <person name="Miyashita H."/>
            <person name="Page L."/>
            <person name="Ramakrishna P."/>
            <person name="Satoh S."/>
            <person name="Sattley W.M."/>
            <person name="Shimada Y."/>
            <person name="Taylor H.L."/>
            <person name="Tomo T."/>
            <person name="Tsuchiya T."/>
            <person name="Wang Z.T."/>
            <person name="Raymond J."/>
            <person name="Mimuro M."/>
            <person name="Blankenship R.E."/>
            <person name="Touchman J.W."/>
        </authorList>
    </citation>
    <scope>NUCLEOTIDE SEQUENCE [LARGE SCALE GENOMIC DNA]</scope>
    <source>
        <strain evidence="2">MBIC 11017</strain>
    </source>
</reference>
<dbReference type="Proteomes" id="UP000000268">
    <property type="component" value="Chromosome"/>
</dbReference>
<accession>B0C0V2</accession>
<dbReference type="Gene3D" id="3.40.50.2000">
    <property type="entry name" value="Glycogen Phosphorylase B"/>
    <property type="match status" value="1"/>
</dbReference>
<evidence type="ECO:0000313" key="2">
    <source>
        <dbReference type="Proteomes" id="UP000000268"/>
    </source>
</evidence>
<dbReference type="STRING" id="329726.AM1_2198"/>
<organism evidence="1 2">
    <name type="scientific">Acaryochloris marina (strain MBIC 11017)</name>
    <dbReference type="NCBI Taxonomy" id="329726"/>
    <lineage>
        <taxon>Bacteria</taxon>
        <taxon>Bacillati</taxon>
        <taxon>Cyanobacteriota</taxon>
        <taxon>Cyanophyceae</taxon>
        <taxon>Acaryochloridales</taxon>
        <taxon>Acaryochloridaceae</taxon>
        <taxon>Acaryochloris</taxon>
    </lineage>
</organism>
<evidence type="ECO:0008006" key="3">
    <source>
        <dbReference type="Google" id="ProtNLM"/>
    </source>
</evidence>
<dbReference type="eggNOG" id="COG0438">
    <property type="taxonomic scope" value="Bacteria"/>
</dbReference>
<dbReference type="RefSeq" id="WP_012162687.1">
    <property type="nucleotide sequence ID" value="NC_009925.1"/>
</dbReference>
<protein>
    <recommendedName>
        <fullName evidence="3">Glycosyl transferase family 1 domain-containing protein</fullName>
    </recommendedName>
</protein>
<dbReference type="AlphaFoldDB" id="B0C0V2"/>
<dbReference type="SUPFAM" id="SSF53756">
    <property type="entry name" value="UDP-Glycosyltransferase/glycogen phosphorylase"/>
    <property type="match status" value="1"/>
</dbReference>
<dbReference type="EMBL" id="CP000828">
    <property type="protein sequence ID" value="ABW27211.1"/>
    <property type="molecule type" value="Genomic_DNA"/>
</dbReference>
<dbReference type="KEGG" id="amr:AM1_2198"/>
<dbReference type="HOGENOM" id="CLU_732910_0_0_3"/>
<proteinExistence type="predicted"/>
<gene>
    <name evidence="1" type="ordered locus">AM1_2198</name>
</gene>
<evidence type="ECO:0000313" key="1">
    <source>
        <dbReference type="EMBL" id="ABW27211.1"/>
    </source>
</evidence>
<name>B0C0V2_ACAM1</name>
<sequence length="434" mass="49518">MKTVALVDTNHGRGHHLTYMRFFSKTLLEMGYRVMSFYPQPDDILPWIQENCPEGVENFHAFEMQEYQWQELPVVGQLPKLFPQWTRWPQPVLILGRWQKTAAVIQDAADQIGYEPDLVFLNWLDNYLSYYLSGSMIDWVFPYPWSGLYFRPATYRFGQRYLPILKTPLSHLAVANADRCQAITLLDEYEAENLQSDVHNKPVIAFPDFTDITPPDLTYSLAKDIKAKAGNRTIVGLFGALSKRKGLLTLLEAAQQCDPEEFFFVFAGSLSKAMFHQDYSTRLNDDYETVQKIVESSPSNCLFHLEFIPGEPQFNALVNRCDVIFSAYENFPYSSNALVKAAAFKKLVMASEGYCMGKRVEQFQLGVTIPEGDVGACLQGLKDLKIRLAQPNTDRQPDFEGYCQQHSLQQLANSFEDVLNLVSVHPKQSATRVP</sequence>
<keyword evidence="2" id="KW-1185">Reference proteome</keyword>